<reference evidence="1" key="1">
    <citation type="submission" date="2021-02" db="EMBL/GenBank/DDBJ databases">
        <authorList>
            <person name="Nowell W R."/>
        </authorList>
    </citation>
    <scope>NUCLEOTIDE SEQUENCE</scope>
</reference>
<evidence type="ECO:0000313" key="2">
    <source>
        <dbReference type="EMBL" id="CAF3691910.1"/>
    </source>
</evidence>
<proteinExistence type="predicted"/>
<organism evidence="1 3">
    <name type="scientific">Didymodactylos carnosus</name>
    <dbReference type="NCBI Taxonomy" id="1234261"/>
    <lineage>
        <taxon>Eukaryota</taxon>
        <taxon>Metazoa</taxon>
        <taxon>Spiralia</taxon>
        <taxon>Gnathifera</taxon>
        <taxon>Rotifera</taxon>
        <taxon>Eurotatoria</taxon>
        <taxon>Bdelloidea</taxon>
        <taxon>Philodinida</taxon>
        <taxon>Philodinidae</taxon>
        <taxon>Didymodactylos</taxon>
    </lineage>
</organism>
<name>A0A8S2DKB6_9BILA</name>
<dbReference type="EMBL" id="CAJNOK010003753">
    <property type="protein sequence ID" value="CAF0913133.1"/>
    <property type="molecule type" value="Genomic_DNA"/>
</dbReference>
<accession>A0A8S2DKB6</accession>
<dbReference type="Proteomes" id="UP000677228">
    <property type="component" value="Unassembled WGS sequence"/>
</dbReference>
<dbReference type="Proteomes" id="UP000682733">
    <property type="component" value="Unassembled WGS sequence"/>
</dbReference>
<gene>
    <name evidence="1" type="ORF">OVA965_LOCUS10227</name>
    <name evidence="2" type="ORF">TMI583_LOCUS10223</name>
</gene>
<evidence type="ECO:0000313" key="3">
    <source>
        <dbReference type="Proteomes" id="UP000677228"/>
    </source>
</evidence>
<feature type="non-terminal residue" evidence="1">
    <location>
        <position position="632"/>
    </location>
</feature>
<dbReference type="EMBL" id="CAJOBA010003754">
    <property type="protein sequence ID" value="CAF3691910.1"/>
    <property type="molecule type" value="Genomic_DNA"/>
</dbReference>
<sequence length="632" mass="73757">HINLCVLSVKTSMSSTIQHYDSTTYPSHITHPLRLVERYKSSLNASRLLSSTYKSLAKLLSDECQNFKKIYTNFTKQIIRNKNFIYGQYEIYLTDFLQVLHSYLQTTTGYLWNLENLELKNLAWYDNIRNSSNKHFINFLKKGGKQLEQFATQFQQEQKRGSEFLSSQERHKLCVTDTLSIVTSYGGKRIQEEFELFWRQFKTKFEQCSQQLDNYEKKRIEILNESIQLFSIILVAKNISEQQKEMYHIAKDIEHWHKKNQFQLIWLMKQQHQQTSSVLLNEKKLKSNRIFSLEQHNSKKSNSIKNVKENNSICSVFDLLTKENKCSENTIFTLLQEPGSSKQIESNNYETLNTFTENDKSSDKNVEIKTLSSSFLNLSSLYLMQSDKSDIEIKTVESKEAYRYPLINETHSHGLQMHNYDNSLSKIRIEQFVSSKKFNNLPLTYVKYITDYLPLEKVSIALPEIDFLTSKFQTSYSQSNSSLLSISLTKPSSKNAMKIQHKPFPTIPSPIIQACEIREQFVFEQNGHHLQTSLTYSPITTLKSSNTHTEDTKNKPFEIIKYIHSTTDKMMNENDIKSVKLNNDISGMIDTKLSAENQQFKIDQENVEKEITIVQNKVRNAINRIERQTISA</sequence>
<comment type="caution">
    <text evidence="1">The sequence shown here is derived from an EMBL/GenBank/DDBJ whole genome shotgun (WGS) entry which is preliminary data.</text>
</comment>
<protein>
    <submittedName>
        <fullName evidence="1">Uncharacterized protein</fullName>
    </submittedName>
</protein>
<dbReference type="AlphaFoldDB" id="A0A8S2DKB6"/>
<evidence type="ECO:0000313" key="1">
    <source>
        <dbReference type="EMBL" id="CAF0913133.1"/>
    </source>
</evidence>